<feature type="transmembrane region" description="Helical" evidence="6">
    <location>
        <begin position="12"/>
        <end position="36"/>
    </location>
</feature>
<accession>A0A1I0VYZ3</accession>
<evidence type="ECO:0000256" key="5">
    <source>
        <dbReference type="ARBA" id="ARBA00023136"/>
    </source>
</evidence>
<feature type="transmembrane region" description="Helical" evidence="6">
    <location>
        <begin position="152"/>
        <end position="171"/>
    </location>
</feature>
<evidence type="ECO:0000256" key="6">
    <source>
        <dbReference type="SAM" id="Phobius"/>
    </source>
</evidence>
<feature type="transmembrane region" description="Helical" evidence="6">
    <location>
        <begin position="230"/>
        <end position="252"/>
    </location>
</feature>
<dbReference type="InterPro" id="IPR050833">
    <property type="entry name" value="Poly_Biosynth_Transport"/>
</dbReference>
<dbReference type="OrthoDB" id="512217at2"/>
<dbReference type="AlphaFoldDB" id="A0A1I0VYZ3"/>
<comment type="subcellular location">
    <subcellularLocation>
        <location evidence="1">Cell membrane</location>
        <topology evidence="1">Multi-pass membrane protein</topology>
    </subcellularLocation>
</comment>
<gene>
    <name evidence="7" type="ORF">SAMN04488528_100396</name>
</gene>
<evidence type="ECO:0000313" key="8">
    <source>
        <dbReference type="Proteomes" id="UP000198619"/>
    </source>
</evidence>
<dbReference type="RefSeq" id="WP_090038637.1">
    <property type="nucleotide sequence ID" value="NZ_FOKI01000003.1"/>
</dbReference>
<name>A0A1I0VYZ3_9CLOT</name>
<dbReference type="PANTHER" id="PTHR30250">
    <property type="entry name" value="PST FAMILY PREDICTED COLANIC ACID TRANSPORTER"/>
    <property type="match status" value="1"/>
</dbReference>
<organism evidence="7 8">
    <name type="scientific">Clostridium frigidicarnis</name>
    <dbReference type="NCBI Taxonomy" id="84698"/>
    <lineage>
        <taxon>Bacteria</taxon>
        <taxon>Bacillati</taxon>
        <taxon>Bacillota</taxon>
        <taxon>Clostridia</taxon>
        <taxon>Eubacteriales</taxon>
        <taxon>Clostridiaceae</taxon>
        <taxon>Clostridium</taxon>
    </lineage>
</organism>
<dbReference type="GO" id="GO:0005886">
    <property type="term" value="C:plasma membrane"/>
    <property type="evidence" value="ECO:0007669"/>
    <property type="project" value="UniProtKB-SubCell"/>
</dbReference>
<keyword evidence="4 6" id="KW-1133">Transmembrane helix</keyword>
<keyword evidence="2" id="KW-1003">Cell membrane</keyword>
<feature type="transmembrane region" description="Helical" evidence="6">
    <location>
        <begin position="336"/>
        <end position="357"/>
    </location>
</feature>
<feature type="transmembrane region" description="Helical" evidence="6">
    <location>
        <begin position="42"/>
        <end position="65"/>
    </location>
</feature>
<feature type="transmembrane region" description="Helical" evidence="6">
    <location>
        <begin position="123"/>
        <end position="145"/>
    </location>
</feature>
<feature type="transmembrane region" description="Helical" evidence="6">
    <location>
        <begin position="369"/>
        <end position="388"/>
    </location>
</feature>
<evidence type="ECO:0000256" key="4">
    <source>
        <dbReference type="ARBA" id="ARBA00022989"/>
    </source>
</evidence>
<feature type="transmembrane region" description="Helical" evidence="6">
    <location>
        <begin position="86"/>
        <end position="111"/>
    </location>
</feature>
<feature type="transmembrane region" description="Helical" evidence="6">
    <location>
        <begin position="183"/>
        <end position="203"/>
    </location>
</feature>
<proteinExistence type="predicted"/>
<sequence length="433" mass="48120">MNIDKTLKVHTLINYFSKFFNIAINFYMVRITIGYLGDEKNGLWATLLSIVSMMAIGDLGIGNGLKNRITEALARDDEKQVKSYISTAYITIGIISVFVCIVTLLISKVFVKTGFGYSDFKGALYIIIIGFSFNLISGIINSILYAYQKSNLVSFGQVLNSLILLLGVFEISKLGKGNLIHISLVYVVALILSNVILSGVFFLKHRSMFPSISAFKKDTIGSILNLGMKFFFLQLCGLVLFSTDSLIIANLIGLTEVTQYDILNKVYNNLTIMYSIILIPIWSAVTYAYAKKDVKWIKKILFKLKLLLVPFSLGVIGVSIFFKPITILWLGDDKGIPVSLVILFALYTIVQGWTAIYCSIVNGMGKIEVQLYTAIIGAIINIPLSIYLGKTYGIFGVKLATFVCQVMPAIVLPIQVRYELKRSEVNESVAHND</sequence>
<reference evidence="7 8" key="1">
    <citation type="submission" date="2016-10" db="EMBL/GenBank/DDBJ databases">
        <authorList>
            <person name="de Groot N.N."/>
        </authorList>
    </citation>
    <scope>NUCLEOTIDE SEQUENCE [LARGE SCALE GENOMIC DNA]</scope>
    <source>
        <strain evidence="7 8">DSM 12271</strain>
    </source>
</reference>
<keyword evidence="3 6" id="KW-0812">Transmembrane</keyword>
<feature type="transmembrane region" description="Helical" evidence="6">
    <location>
        <begin position="306"/>
        <end position="330"/>
    </location>
</feature>
<dbReference type="EMBL" id="FOKI01000003">
    <property type="protein sequence ID" value="SFA80906.1"/>
    <property type="molecule type" value="Genomic_DNA"/>
</dbReference>
<protein>
    <submittedName>
        <fullName evidence="7">Membrane protein involved in the export of O-antigen and teichoic acid</fullName>
    </submittedName>
</protein>
<evidence type="ECO:0000256" key="1">
    <source>
        <dbReference type="ARBA" id="ARBA00004651"/>
    </source>
</evidence>
<dbReference type="PANTHER" id="PTHR30250:SF11">
    <property type="entry name" value="O-ANTIGEN TRANSPORTER-RELATED"/>
    <property type="match status" value="1"/>
</dbReference>
<evidence type="ECO:0000313" key="7">
    <source>
        <dbReference type="EMBL" id="SFA80906.1"/>
    </source>
</evidence>
<dbReference type="InterPro" id="IPR002797">
    <property type="entry name" value="Polysacc_synth"/>
</dbReference>
<keyword evidence="8" id="KW-1185">Reference proteome</keyword>
<feature type="transmembrane region" description="Helical" evidence="6">
    <location>
        <begin position="394"/>
        <end position="414"/>
    </location>
</feature>
<dbReference type="Proteomes" id="UP000198619">
    <property type="component" value="Unassembled WGS sequence"/>
</dbReference>
<dbReference type="STRING" id="84698.SAMN04488528_100396"/>
<dbReference type="Pfam" id="PF01943">
    <property type="entry name" value="Polysacc_synt"/>
    <property type="match status" value="1"/>
</dbReference>
<feature type="transmembrane region" description="Helical" evidence="6">
    <location>
        <begin position="272"/>
        <end position="290"/>
    </location>
</feature>
<keyword evidence="5 6" id="KW-0472">Membrane</keyword>
<evidence type="ECO:0000256" key="2">
    <source>
        <dbReference type="ARBA" id="ARBA00022475"/>
    </source>
</evidence>
<evidence type="ECO:0000256" key="3">
    <source>
        <dbReference type="ARBA" id="ARBA00022692"/>
    </source>
</evidence>